<accession>A0A6C0IMU4</accession>
<name>A0A6C0IMU4_9ZZZZ</name>
<reference evidence="1" key="1">
    <citation type="journal article" date="2020" name="Nature">
        <title>Giant virus diversity and host interactions through global metagenomics.</title>
        <authorList>
            <person name="Schulz F."/>
            <person name="Roux S."/>
            <person name="Paez-Espino D."/>
            <person name="Jungbluth S."/>
            <person name="Walsh D.A."/>
            <person name="Denef V.J."/>
            <person name="McMahon K.D."/>
            <person name="Konstantinidis K.T."/>
            <person name="Eloe-Fadrosh E.A."/>
            <person name="Kyrpides N.C."/>
            <person name="Woyke T."/>
        </authorList>
    </citation>
    <scope>NUCLEOTIDE SEQUENCE</scope>
    <source>
        <strain evidence="1">GVMAG-M-3300024258-14</strain>
    </source>
</reference>
<dbReference type="EMBL" id="MN740211">
    <property type="protein sequence ID" value="QHT93910.1"/>
    <property type="molecule type" value="Genomic_DNA"/>
</dbReference>
<evidence type="ECO:0000313" key="1">
    <source>
        <dbReference type="EMBL" id="QHT93910.1"/>
    </source>
</evidence>
<dbReference type="AlphaFoldDB" id="A0A6C0IMU4"/>
<evidence type="ECO:0008006" key="2">
    <source>
        <dbReference type="Google" id="ProtNLM"/>
    </source>
</evidence>
<organism evidence="1">
    <name type="scientific">viral metagenome</name>
    <dbReference type="NCBI Taxonomy" id="1070528"/>
    <lineage>
        <taxon>unclassified sequences</taxon>
        <taxon>metagenomes</taxon>
        <taxon>organismal metagenomes</taxon>
    </lineage>
</organism>
<proteinExistence type="predicted"/>
<protein>
    <recommendedName>
        <fullName evidence="2">Protein kinase domain-containing protein</fullName>
    </recommendedName>
</protein>
<sequence>MRNNINVEGILRHLECEKTNNKNKIKKETTLVTKIKPLNFFTRNEININNALYLLEHKRNRFITIRKATKLRINEVDDDIIKETEISKGNEYIMIKYEENEDDNIEGITRFLYNKGEKEYINGVIESYFYIIKTFFQLQKEGVIYYNFSSERMKFKDIYNPHCLLYDFETSLMERRININNTNKSNIIEYFYKFITKSQNFTFKPFEVHVLFYLYKIEEQYLSKYKITQIIEKYVDNMGIILKGQNEKIIKEECHKFMEQFINKNKEEIMIQLISHYKTWDNYSVSILYLHLVENIIQGYKTQMRFMSKFQDILNQNLSQNPNQRMTIETTIEKFNDLFQYWN</sequence>